<dbReference type="eggNOG" id="ENOG502QSG1">
    <property type="taxonomic scope" value="Eukaryota"/>
</dbReference>
<keyword evidence="2" id="KW-1133">Transmembrane helix</keyword>
<dbReference type="PaxDb" id="2903-EOD04263"/>
<feature type="compositionally biased region" description="Pro residues" evidence="1">
    <location>
        <begin position="882"/>
        <end position="905"/>
    </location>
</feature>
<dbReference type="EnsemblProtists" id="EOD04263">
    <property type="protein sequence ID" value="EOD04263"/>
    <property type="gene ID" value="EMIHUDRAFT_107869"/>
</dbReference>
<dbReference type="KEGG" id="ehx:EMIHUDRAFT_107869"/>
<feature type="region of interest" description="Disordered" evidence="1">
    <location>
        <begin position="880"/>
        <end position="905"/>
    </location>
</feature>
<feature type="compositionally biased region" description="Basic residues" evidence="1">
    <location>
        <begin position="123"/>
        <end position="133"/>
    </location>
</feature>
<dbReference type="PANTHER" id="PTHR11319:SF35">
    <property type="entry name" value="OUTER MEMBRANE PROTEIN PMPC-RELATED"/>
    <property type="match status" value="1"/>
</dbReference>
<dbReference type="InterPro" id="IPR011050">
    <property type="entry name" value="Pectin_lyase_fold/virulence"/>
</dbReference>
<protein>
    <recommendedName>
        <fullName evidence="5">TIR domain-containing protein</fullName>
    </recommendedName>
</protein>
<feature type="transmembrane region" description="Helical" evidence="2">
    <location>
        <begin position="1282"/>
        <end position="1306"/>
    </location>
</feature>
<dbReference type="RefSeq" id="XP_005756692.1">
    <property type="nucleotide sequence ID" value="XM_005756635.1"/>
</dbReference>
<feature type="transmembrane region" description="Helical" evidence="2">
    <location>
        <begin position="1434"/>
        <end position="1458"/>
    </location>
</feature>
<dbReference type="Proteomes" id="UP000013827">
    <property type="component" value="Unassembled WGS sequence"/>
</dbReference>
<accession>A0A0D3HZ28</accession>
<proteinExistence type="predicted"/>
<feature type="transmembrane region" description="Helical" evidence="2">
    <location>
        <begin position="1229"/>
        <end position="1249"/>
    </location>
</feature>
<evidence type="ECO:0008006" key="5">
    <source>
        <dbReference type="Google" id="ProtNLM"/>
    </source>
</evidence>
<reference evidence="4" key="1">
    <citation type="journal article" date="2013" name="Nature">
        <title>Pan genome of the phytoplankton Emiliania underpins its global distribution.</title>
        <authorList>
            <person name="Read B.A."/>
            <person name="Kegel J."/>
            <person name="Klute M.J."/>
            <person name="Kuo A."/>
            <person name="Lefebvre S.C."/>
            <person name="Maumus F."/>
            <person name="Mayer C."/>
            <person name="Miller J."/>
            <person name="Monier A."/>
            <person name="Salamov A."/>
            <person name="Young J."/>
            <person name="Aguilar M."/>
            <person name="Claverie J.M."/>
            <person name="Frickenhaus S."/>
            <person name="Gonzalez K."/>
            <person name="Herman E.K."/>
            <person name="Lin Y.C."/>
            <person name="Napier J."/>
            <person name="Ogata H."/>
            <person name="Sarno A.F."/>
            <person name="Shmutz J."/>
            <person name="Schroeder D."/>
            <person name="de Vargas C."/>
            <person name="Verret F."/>
            <person name="von Dassow P."/>
            <person name="Valentin K."/>
            <person name="Van de Peer Y."/>
            <person name="Wheeler G."/>
            <person name="Dacks J.B."/>
            <person name="Delwiche C.F."/>
            <person name="Dyhrman S.T."/>
            <person name="Glockner G."/>
            <person name="John U."/>
            <person name="Richards T."/>
            <person name="Worden A.Z."/>
            <person name="Zhang X."/>
            <person name="Grigoriev I.V."/>
            <person name="Allen A.E."/>
            <person name="Bidle K."/>
            <person name="Borodovsky M."/>
            <person name="Bowler C."/>
            <person name="Brownlee C."/>
            <person name="Cock J.M."/>
            <person name="Elias M."/>
            <person name="Gladyshev V.N."/>
            <person name="Groth M."/>
            <person name="Guda C."/>
            <person name="Hadaegh A."/>
            <person name="Iglesias-Rodriguez M.D."/>
            <person name="Jenkins J."/>
            <person name="Jones B.M."/>
            <person name="Lawson T."/>
            <person name="Leese F."/>
            <person name="Lindquist E."/>
            <person name="Lobanov A."/>
            <person name="Lomsadze A."/>
            <person name="Malik S.B."/>
            <person name="Marsh M.E."/>
            <person name="Mackinder L."/>
            <person name="Mock T."/>
            <person name="Mueller-Roeber B."/>
            <person name="Pagarete A."/>
            <person name="Parker M."/>
            <person name="Probert I."/>
            <person name="Quesneville H."/>
            <person name="Raines C."/>
            <person name="Rensing S.A."/>
            <person name="Riano-Pachon D.M."/>
            <person name="Richier S."/>
            <person name="Rokitta S."/>
            <person name="Shiraiwa Y."/>
            <person name="Soanes D.M."/>
            <person name="van der Giezen M."/>
            <person name="Wahlund T.M."/>
            <person name="Williams B."/>
            <person name="Wilson W."/>
            <person name="Wolfe G."/>
            <person name="Wurch L.L."/>
        </authorList>
    </citation>
    <scope>NUCLEOTIDE SEQUENCE</scope>
</reference>
<evidence type="ECO:0000313" key="4">
    <source>
        <dbReference type="Proteomes" id="UP000013827"/>
    </source>
</evidence>
<feature type="transmembrane region" description="Helical" evidence="2">
    <location>
        <begin position="584"/>
        <end position="602"/>
    </location>
</feature>
<feature type="transmembrane region" description="Helical" evidence="2">
    <location>
        <begin position="1391"/>
        <end position="1414"/>
    </location>
</feature>
<evidence type="ECO:0000256" key="2">
    <source>
        <dbReference type="SAM" id="Phobius"/>
    </source>
</evidence>
<feature type="transmembrane region" description="Helical" evidence="2">
    <location>
        <begin position="1187"/>
        <end position="1208"/>
    </location>
</feature>
<reference evidence="3" key="2">
    <citation type="submission" date="2024-10" db="UniProtKB">
        <authorList>
            <consortium name="EnsemblProtists"/>
        </authorList>
    </citation>
    <scope>IDENTIFICATION</scope>
</reference>
<feature type="transmembrane region" description="Helical" evidence="2">
    <location>
        <begin position="1359"/>
        <end position="1379"/>
    </location>
</feature>
<keyword evidence="2" id="KW-0812">Transmembrane</keyword>
<feature type="compositionally biased region" description="Polar residues" evidence="1">
    <location>
        <begin position="181"/>
        <end position="202"/>
    </location>
</feature>
<dbReference type="SUPFAM" id="SSF51126">
    <property type="entry name" value="Pectin lyase-like"/>
    <property type="match status" value="1"/>
</dbReference>
<feature type="transmembrane region" description="Helical" evidence="2">
    <location>
        <begin position="622"/>
        <end position="639"/>
    </location>
</feature>
<dbReference type="HOGENOM" id="CLU_001109_0_0_1"/>
<name>A0A0D3HZ28_EMIH1</name>
<sequence length="1878" mass="198704">MAPVLLEDEACGTKVALAKDIPVAESGAEAFLKEVPKKDLTAFAKAVSAAHKPSAFADWTTPSNPRRNNGREGEAKESPEEKLATAGDADRTVSAKESPGVKLATAPIASHASGISGWTNPSKLRRKKARKGSSARVGRVENVSRVGGKNRFGALLGTNGNEDVGGGGKVAHKARPPRGSTPPTTDSGMVETTTVPTLDSSVSASGRFSWPKLCPSYNLLRLFASLALICLGAAFAHSSYSATAALLSSQRNDSPWPTSPLATVAKPFTPASPNGFCEVGGIDTSSFVAIVSSDSAPANHPVRARSRVLVSPPSKLVTNSPRADQGGRDEGRSWGALMEEIDEAVGEPLHLIGEPLASVKEIYEKQPAEADLETVPASRNSMERKGEPEIDLVGPVYSNRTGIIARGRDTVLPVNDTSPELRPADAGKPGMLEVRKLVETGLGAPVASMHAGGEWRANDGLTDASRVPTKDLFLQRGRAVNPTLGEPAWPEEVRAAQVADSNAVESDLFSVSSVCADWQPRGAARAWHAKPHHALTDELCKTDKPPANPPVDKLSIDLPSPFHFPFMSGPSSSAPVRTQQRCQFGAALFLLLGACGGVLLSVRRSSSGRLVRCRTGARRGAWLLILAALLPLACAPSAHTSGSGAGSKTFILAPLPPSSPSPPSLPPPPPPSASPSPPPAPPPKVLVQFAVTSGSRCAESLPYGPEPSNFATSTSPLVCTDCVTDTTDTWEQEFYCDGSTGPDLTLEYKFDTDRTIGATLAAANMGGIPVTWSASGSLLSSPVTMSGTWVGTSTTVYWTGSVGASGSALASDDFAWMGGSGVIIDGDQQNTVSGSTGVCSGPGVYGQSNCNSDDSSCSTLYYGSSSKSCSSMITRVYARAGPKPPAAPPSASPSLPSPPSTPPVFPGFDVAAESEAKLRSLITEAATSQADVAIYLPSRADFKLFSQISCTSTIKVTVASSGEGATLDGQGQSGLFYLSGGCSLTLRGLTLVNGRASSGGGVVFASGAGDVEIIDSTRGGVVYAEGSGAVSIIGSNVSGCSAGGSGGVVYAFFSESLSVAGVDFIDNGAGRSGSVLYLDELRQRTSISDASFTGNTAGDDKTIQTDSPIDWDCRLGSWMQTEGAFKGDFSVKILFGFYQISTVLSSTYSARLPDKYTSWTDNLANVISVDWSGFFLPEQCLGYGMRLLAIALSPVALIALLMIAGISLRLYRWRAAPAPRERPWYAEAALGLLDLTPAGLVLVFCFAYTTSPPGEELEQVSYMRQDASVECGSDDHGPITTLATGFIVLWPAGSLVLFTSLLAACYKPLQAKTPNALTRAAGFLHREYEKTWCWWEAVELARKLVLTGFVLLIPEERAFVRLVVATLICSCYAVALAVVRPYKRVEDNVLAVATSLVLLLLFLGTNWSTTFLGIEERYQGADPADVLGFRSLNVIVDSMIILVAVVLAFFLVGAIVAARRVAKIPTIRLVSTKQPPELSIAMGLTWHLFNSHIWSTGQDAVKVIKGELEQLLPDIKVDDLKDIGALEEYIQSSQVILFFLSQGYFRSKARLFLPPRLYRTLAPRTAASPAPQNCLREVRSSLEKDKPLVLVQEADPEKGGGTLQALRDECPEDLQPAIFDNDWPLTIWYRIDEFQLISLKIIAEAPPATTSSAVLLCSPNFLDRTSLPLCVSGELESQSLAFSKPCTLWASPANAGSLALADEIAAAFAPDRETAGLTICTSDDRPASATHLLLYLNEDSFVSDERLAEQVKQARQDRLKIVMAHENDPALGGCQFSRFFEELIAGGLYKDLAKSCFPGHHRKARAPLSHTQRALPRIERFVTRGGSLPAGSVVEGSTSLAKRSLGGLSRVFAKMSSRSSAEARDVSGGEASSVQQQV</sequence>
<keyword evidence="4" id="KW-1185">Reference proteome</keyword>
<feature type="region of interest" description="Disordered" evidence="1">
    <location>
        <begin position="649"/>
        <end position="685"/>
    </location>
</feature>
<dbReference type="GeneID" id="17250402"/>
<feature type="compositionally biased region" description="Pro residues" evidence="1">
    <location>
        <begin position="654"/>
        <end position="684"/>
    </location>
</feature>
<evidence type="ECO:0000313" key="3">
    <source>
        <dbReference type="EnsemblProtists" id="EOD04263"/>
    </source>
</evidence>
<keyword evidence="2" id="KW-0472">Membrane</keyword>
<feature type="compositionally biased region" description="Basic and acidic residues" evidence="1">
    <location>
        <begin position="69"/>
        <end position="94"/>
    </location>
</feature>
<feature type="region of interest" description="Disordered" evidence="1">
    <location>
        <begin position="1857"/>
        <end position="1878"/>
    </location>
</feature>
<organism evidence="3 4">
    <name type="scientific">Emiliania huxleyi (strain CCMP1516)</name>
    <dbReference type="NCBI Taxonomy" id="280463"/>
    <lineage>
        <taxon>Eukaryota</taxon>
        <taxon>Haptista</taxon>
        <taxon>Haptophyta</taxon>
        <taxon>Prymnesiophyceae</taxon>
        <taxon>Isochrysidales</taxon>
        <taxon>Noelaerhabdaceae</taxon>
        <taxon>Emiliania</taxon>
    </lineage>
</organism>
<feature type="region of interest" description="Disordered" evidence="1">
    <location>
        <begin position="50"/>
        <end position="202"/>
    </location>
</feature>
<evidence type="ECO:0000256" key="1">
    <source>
        <dbReference type="SAM" id="MobiDB-lite"/>
    </source>
</evidence>
<dbReference type="PANTHER" id="PTHR11319">
    <property type="entry name" value="G PROTEIN-COUPLED RECEPTOR-RELATED"/>
    <property type="match status" value="1"/>
</dbReference>